<name>A0A518DQ47_9BACT</name>
<evidence type="ECO:0000313" key="6">
    <source>
        <dbReference type="EMBL" id="QDU93976.1"/>
    </source>
</evidence>
<keyword evidence="7" id="KW-1185">Reference proteome</keyword>
<feature type="domain" description="Flagellar M-ring N-terminal" evidence="5">
    <location>
        <begin position="82"/>
        <end position="218"/>
    </location>
</feature>
<evidence type="ECO:0000256" key="1">
    <source>
        <dbReference type="ARBA" id="ARBA00004370"/>
    </source>
</evidence>
<evidence type="ECO:0000256" key="4">
    <source>
        <dbReference type="SAM" id="Phobius"/>
    </source>
</evidence>
<dbReference type="PANTHER" id="PTHR30046">
    <property type="entry name" value="FLAGELLAR M-RING PROTEIN"/>
    <property type="match status" value="1"/>
</dbReference>
<feature type="region of interest" description="Disordered" evidence="3">
    <location>
        <begin position="292"/>
        <end position="319"/>
    </location>
</feature>
<dbReference type="PANTHER" id="PTHR30046:SF0">
    <property type="entry name" value="FLAGELLAR M-RING PROTEIN"/>
    <property type="match status" value="1"/>
</dbReference>
<dbReference type="InterPro" id="IPR045851">
    <property type="entry name" value="AMP-bd_C_sf"/>
</dbReference>
<organism evidence="6 7">
    <name type="scientific">Lignipirellula cremea</name>
    <dbReference type="NCBI Taxonomy" id="2528010"/>
    <lineage>
        <taxon>Bacteria</taxon>
        <taxon>Pseudomonadati</taxon>
        <taxon>Planctomycetota</taxon>
        <taxon>Planctomycetia</taxon>
        <taxon>Pirellulales</taxon>
        <taxon>Pirellulaceae</taxon>
        <taxon>Lignipirellula</taxon>
    </lineage>
</organism>
<feature type="region of interest" description="Disordered" evidence="3">
    <location>
        <begin position="486"/>
        <end position="537"/>
    </location>
</feature>
<keyword evidence="6" id="KW-0966">Cell projection</keyword>
<gene>
    <name evidence="6" type="ORF">Pla8534_17620</name>
</gene>
<dbReference type="InterPro" id="IPR043427">
    <property type="entry name" value="YscJ/FliF"/>
</dbReference>
<evidence type="ECO:0000313" key="7">
    <source>
        <dbReference type="Proteomes" id="UP000317648"/>
    </source>
</evidence>
<sequence length="557" mass="60850">MDFINKAYGQVVDVFQSLTLGARITSALLLAIVVISLAFLFRVQVSSGDEYLFGNREFSNSELAAMESAFAAGGLNESEIKGYRMQVPRSQKNLYLQALNDANFQLEQHGGFENSAIVDSSSPFVTDKQREFKNKAAREKELALIVKRMRDIDNATVQIDEQRKSGLRSEVEKTALVAVQTTGGRALEGERVRAIRETIAGAVAGLDSKNITVTDMQTGLAYRGMSADGMPLASDSPYATHKNQYENVWKEKILRHLSAIPGVNVEVNVELNPQLRNEEISRKIDGKPVSVAIKESTKGETTKGAARGGRPGAVPNGVSNTAASLVETESQRSESELTENNSEQRLLPSTDHIVRTTAPLTPERVTASIDVPQSYFHKIWMRDNPPVEGEEPKTPQPTDLKKIEEGVIKKIEESIVNLLPSVPPGVDPYPQVVVTTYPDMPIAAPPAEDMVAQATTWLGGNWRTVGMILFGLFGLMMLRSMVRSAAPEPSEEEAAARLSDPAAEGDEDDDEEKEETNELKRRFEQGGPNLRSDLTQLVTDDPDAAAAVLSKWIGDAA</sequence>
<dbReference type="AlphaFoldDB" id="A0A518DQ47"/>
<feature type="compositionally biased region" description="Acidic residues" evidence="3">
    <location>
        <begin position="503"/>
        <end position="515"/>
    </location>
</feature>
<keyword evidence="2 4" id="KW-0472">Membrane</keyword>
<dbReference type="EMBL" id="CP036433">
    <property type="protein sequence ID" value="QDU93976.1"/>
    <property type="molecule type" value="Genomic_DNA"/>
</dbReference>
<dbReference type="RefSeq" id="WP_145051598.1">
    <property type="nucleotide sequence ID" value="NZ_CP036433.1"/>
</dbReference>
<dbReference type="Proteomes" id="UP000317648">
    <property type="component" value="Chromosome"/>
</dbReference>
<keyword evidence="4" id="KW-0812">Transmembrane</keyword>
<dbReference type="OrthoDB" id="268872at2"/>
<evidence type="ECO:0000256" key="2">
    <source>
        <dbReference type="ARBA" id="ARBA00023136"/>
    </source>
</evidence>
<accession>A0A518DQ47</accession>
<dbReference type="InterPro" id="IPR006182">
    <property type="entry name" value="FliF_N_dom"/>
</dbReference>
<comment type="subcellular location">
    <subcellularLocation>
        <location evidence="1">Membrane</location>
    </subcellularLocation>
</comment>
<dbReference type="KEGG" id="lcre:Pla8534_17620"/>
<keyword evidence="6" id="KW-0282">Flagellum</keyword>
<evidence type="ECO:0000256" key="3">
    <source>
        <dbReference type="SAM" id="MobiDB-lite"/>
    </source>
</evidence>
<reference evidence="6 7" key="1">
    <citation type="submission" date="2019-02" db="EMBL/GenBank/DDBJ databases">
        <title>Deep-cultivation of Planctomycetes and their phenomic and genomic characterization uncovers novel biology.</title>
        <authorList>
            <person name="Wiegand S."/>
            <person name="Jogler M."/>
            <person name="Boedeker C."/>
            <person name="Pinto D."/>
            <person name="Vollmers J."/>
            <person name="Rivas-Marin E."/>
            <person name="Kohn T."/>
            <person name="Peeters S.H."/>
            <person name="Heuer A."/>
            <person name="Rast P."/>
            <person name="Oberbeckmann S."/>
            <person name="Bunk B."/>
            <person name="Jeske O."/>
            <person name="Meyerdierks A."/>
            <person name="Storesund J.E."/>
            <person name="Kallscheuer N."/>
            <person name="Luecker S."/>
            <person name="Lage O.M."/>
            <person name="Pohl T."/>
            <person name="Merkel B.J."/>
            <person name="Hornburger P."/>
            <person name="Mueller R.-W."/>
            <person name="Bruemmer F."/>
            <person name="Labrenz M."/>
            <person name="Spormann A.M."/>
            <person name="Op den Camp H."/>
            <person name="Overmann J."/>
            <person name="Amann R."/>
            <person name="Jetten M.S.M."/>
            <person name="Mascher T."/>
            <person name="Medema M.H."/>
            <person name="Devos D.P."/>
            <person name="Kaster A.-K."/>
            <person name="Ovreas L."/>
            <person name="Rohde M."/>
            <person name="Galperin M.Y."/>
            <person name="Jogler C."/>
        </authorList>
    </citation>
    <scope>NUCLEOTIDE SEQUENCE [LARGE SCALE GENOMIC DNA]</scope>
    <source>
        <strain evidence="6 7">Pla85_3_4</strain>
    </source>
</reference>
<dbReference type="Pfam" id="PF01514">
    <property type="entry name" value="YscJ_FliF"/>
    <property type="match status" value="1"/>
</dbReference>
<keyword evidence="4" id="KW-1133">Transmembrane helix</keyword>
<proteinExistence type="predicted"/>
<keyword evidence="6" id="KW-0969">Cilium</keyword>
<evidence type="ECO:0000259" key="5">
    <source>
        <dbReference type="Pfam" id="PF01514"/>
    </source>
</evidence>
<feature type="transmembrane region" description="Helical" evidence="4">
    <location>
        <begin position="20"/>
        <end position="41"/>
    </location>
</feature>
<dbReference type="GO" id="GO:0016020">
    <property type="term" value="C:membrane"/>
    <property type="evidence" value="ECO:0007669"/>
    <property type="project" value="UniProtKB-SubCell"/>
</dbReference>
<protein>
    <submittedName>
        <fullName evidence="6">Flagellar MS-ring protein</fullName>
    </submittedName>
</protein>
<dbReference type="Gene3D" id="3.30.300.30">
    <property type="match status" value="1"/>
</dbReference>